<evidence type="ECO:0000313" key="1">
    <source>
        <dbReference type="Ensembl" id="ENSELUP00000062992.2"/>
    </source>
</evidence>
<organism evidence="1 2">
    <name type="scientific">Esox lucius</name>
    <name type="common">Northern pike</name>
    <dbReference type="NCBI Taxonomy" id="8010"/>
    <lineage>
        <taxon>Eukaryota</taxon>
        <taxon>Metazoa</taxon>
        <taxon>Chordata</taxon>
        <taxon>Craniata</taxon>
        <taxon>Vertebrata</taxon>
        <taxon>Euteleostomi</taxon>
        <taxon>Actinopterygii</taxon>
        <taxon>Neopterygii</taxon>
        <taxon>Teleostei</taxon>
        <taxon>Protacanthopterygii</taxon>
        <taxon>Esociformes</taxon>
        <taxon>Esocidae</taxon>
        <taxon>Esox</taxon>
    </lineage>
</organism>
<dbReference type="InParanoid" id="A0A6Q2YC34"/>
<dbReference type="InterPro" id="IPR042567">
    <property type="entry name" value="SPIN/Ssty_sf"/>
</dbReference>
<dbReference type="Gene3D" id="2.80.10.70">
    <property type="entry name" value="Spindlin/Ssty"/>
    <property type="match status" value="1"/>
</dbReference>
<proteinExistence type="predicted"/>
<dbReference type="Bgee" id="ENSELUG00000028424">
    <property type="expression patterns" value="Expressed in spleen and 14 other cell types or tissues"/>
</dbReference>
<accession>A0A6Q2YC34</accession>
<sequence length="118" mass="13444">LRPRATDHKGRSKWMATVLCHDPVVTNWSHITHEDTAVYMKPFWYHYKEGELHIPPAGKMSGKETVFLSADGHEEAGHLPHLYLLDFVGKLLRRLSILSRYRGQPSAEGNKKGSLRAL</sequence>
<reference evidence="1" key="2">
    <citation type="submission" date="2025-08" db="UniProtKB">
        <authorList>
            <consortium name="Ensembl"/>
        </authorList>
    </citation>
    <scope>IDENTIFICATION</scope>
</reference>
<protein>
    <submittedName>
        <fullName evidence="1">Uncharacterized protein</fullName>
    </submittedName>
</protein>
<reference evidence="1" key="1">
    <citation type="submission" date="2020-02" db="EMBL/GenBank/DDBJ databases">
        <title>Esox lucius (northern pike) genome, fEsoLuc1, primary haplotype.</title>
        <authorList>
            <person name="Myers G."/>
            <person name="Karagic N."/>
            <person name="Meyer A."/>
            <person name="Pippel M."/>
            <person name="Reichard M."/>
            <person name="Winkler S."/>
            <person name="Tracey A."/>
            <person name="Sims Y."/>
            <person name="Howe K."/>
            <person name="Rhie A."/>
            <person name="Formenti G."/>
            <person name="Durbin R."/>
            <person name="Fedrigo O."/>
            <person name="Jarvis E.D."/>
        </authorList>
    </citation>
    <scope>NUCLEOTIDE SEQUENCE [LARGE SCALE GENOMIC DNA]</scope>
</reference>
<evidence type="ECO:0000313" key="2">
    <source>
        <dbReference type="Proteomes" id="UP000265140"/>
    </source>
</evidence>
<dbReference type="AlphaFoldDB" id="A0A6Q2YC34"/>
<dbReference type="Proteomes" id="UP000265140">
    <property type="component" value="Chromosome 4"/>
</dbReference>
<dbReference type="Ensembl" id="ENSELUT00000049085.2">
    <property type="protein sequence ID" value="ENSELUP00000062992.2"/>
    <property type="gene ID" value="ENSELUG00000028424.2"/>
</dbReference>
<name>A0A6Q2YC34_ESOLU</name>
<reference evidence="1" key="3">
    <citation type="submission" date="2025-09" db="UniProtKB">
        <authorList>
            <consortium name="Ensembl"/>
        </authorList>
    </citation>
    <scope>IDENTIFICATION</scope>
</reference>
<keyword evidence="2" id="KW-1185">Reference proteome</keyword>